<comment type="caution">
    <text evidence="2">The sequence shown here is derived from an EMBL/GenBank/DDBJ whole genome shotgun (WGS) entry which is preliminary data.</text>
</comment>
<keyword evidence="3" id="KW-1185">Reference proteome</keyword>
<gene>
    <name evidence="2" type="ORF">AMECASPLE_034991</name>
</gene>
<accession>A0ABV0XK97</accession>
<proteinExistence type="predicted"/>
<name>A0ABV0XK97_9TELE</name>
<evidence type="ECO:0000313" key="2">
    <source>
        <dbReference type="EMBL" id="MEQ2281901.1"/>
    </source>
</evidence>
<organism evidence="2 3">
    <name type="scientific">Ameca splendens</name>
    <dbReference type="NCBI Taxonomy" id="208324"/>
    <lineage>
        <taxon>Eukaryota</taxon>
        <taxon>Metazoa</taxon>
        <taxon>Chordata</taxon>
        <taxon>Craniata</taxon>
        <taxon>Vertebrata</taxon>
        <taxon>Euteleostomi</taxon>
        <taxon>Actinopterygii</taxon>
        <taxon>Neopterygii</taxon>
        <taxon>Teleostei</taxon>
        <taxon>Neoteleostei</taxon>
        <taxon>Acanthomorphata</taxon>
        <taxon>Ovalentaria</taxon>
        <taxon>Atherinomorphae</taxon>
        <taxon>Cyprinodontiformes</taxon>
        <taxon>Goodeidae</taxon>
        <taxon>Ameca</taxon>
    </lineage>
</organism>
<reference evidence="2 3" key="1">
    <citation type="submission" date="2021-06" db="EMBL/GenBank/DDBJ databases">
        <authorList>
            <person name="Palmer J.M."/>
        </authorList>
    </citation>
    <scope>NUCLEOTIDE SEQUENCE [LARGE SCALE GENOMIC DNA]</scope>
    <source>
        <strain evidence="2 3">AS_MEX2019</strain>
        <tissue evidence="2">Muscle</tissue>
    </source>
</reference>
<evidence type="ECO:0000313" key="3">
    <source>
        <dbReference type="Proteomes" id="UP001469553"/>
    </source>
</evidence>
<dbReference type="EMBL" id="JAHRIP010005089">
    <property type="protein sequence ID" value="MEQ2281901.1"/>
    <property type="molecule type" value="Genomic_DNA"/>
</dbReference>
<evidence type="ECO:0000256" key="1">
    <source>
        <dbReference type="SAM" id="MobiDB-lite"/>
    </source>
</evidence>
<sequence length="78" mass="8539">MRTFIGSGSVSPSSSDHVGKLLLRASPSQQEGWRAQGSSRLRATETHSASCSTAQAPHLTAFPMRNCLHQSTIYYVRF</sequence>
<feature type="compositionally biased region" description="Low complexity" evidence="1">
    <location>
        <begin position="1"/>
        <end position="15"/>
    </location>
</feature>
<protein>
    <submittedName>
        <fullName evidence="2">Uncharacterized protein</fullName>
    </submittedName>
</protein>
<dbReference type="Proteomes" id="UP001469553">
    <property type="component" value="Unassembled WGS sequence"/>
</dbReference>
<feature type="region of interest" description="Disordered" evidence="1">
    <location>
        <begin position="1"/>
        <end position="20"/>
    </location>
</feature>